<feature type="transmembrane region" description="Helical" evidence="9">
    <location>
        <begin position="272"/>
        <end position="293"/>
    </location>
</feature>
<proteinExistence type="predicted"/>
<keyword evidence="7" id="KW-0915">Sodium</keyword>
<feature type="transmembrane region" description="Helical" evidence="9">
    <location>
        <begin position="985"/>
        <end position="1010"/>
    </location>
</feature>
<feature type="transmembrane region" description="Helical" evidence="9">
    <location>
        <begin position="40"/>
        <end position="59"/>
    </location>
</feature>
<dbReference type="InterPro" id="IPR000175">
    <property type="entry name" value="Na/ntran_symport"/>
</dbReference>
<evidence type="ECO:0000256" key="1">
    <source>
        <dbReference type="ARBA" id="ARBA00004141"/>
    </source>
</evidence>
<name>A0A8S1FCQ1_9PELO</name>
<comment type="caution">
    <text evidence="10">The sequence shown here is derived from an EMBL/GenBank/DDBJ whole genome shotgun (WGS) entry which is preliminary data.</text>
</comment>
<dbReference type="GO" id="GO:0005332">
    <property type="term" value="F:gamma-aminobutyric acid:sodium:chloride symporter activity"/>
    <property type="evidence" value="ECO:0007669"/>
    <property type="project" value="TreeGrafter"/>
</dbReference>
<dbReference type="NCBIfam" id="NF037979">
    <property type="entry name" value="Na_transp"/>
    <property type="match status" value="1"/>
</dbReference>
<dbReference type="GO" id="GO:0046872">
    <property type="term" value="F:metal ion binding"/>
    <property type="evidence" value="ECO:0007669"/>
    <property type="project" value="UniProtKB-KW"/>
</dbReference>
<dbReference type="Proteomes" id="UP000494206">
    <property type="component" value="Unassembled WGS sequence"/>
</dbReference>
<keyword evidence="7" id="KW-0479">Metal-binding</keyword>
<keyword evidence="11" id="KW-1185">Reference proteome</keyword>
<evidence type="ECO:0000256" key="6">
    <source>
        <dbReference type="ARBA" id="ARBA00023136"/>
    </source>
</evidence>
<keyword evidence="3 9" id="KW-0812">Transmembrane</keyword>
<reference evidence="10 11" key="1">
    <citation type="submission" date="2020-04" db="EMBL/GenBank/DDBJ databases">
        <authorList>
            <person name="Laetsch R D."/>
            <person name="Stevens L."/>
            <person name="Kumar S."/>
            <person name="Blaxter L. M."/>
        </authorList>
    </citation>
    <scope>NUCLEOTIDE SEQUENCE [LARGE SCALE GENOMIC DNA]</scope>
</reference>
<dbReference type="PANTHER" id="PTHR11616:SF326">
    <property type="entry name" value="SODIUM-DEPENDENT TRANSPORTER SNF-5"/>
    <property type="match status" value="1"/>
</dbReference>
<feature type="transmembrane region" description="Helical" evidence="9">
    <location>
        <begin position="1128"/>
        <end position="1147"/>
    </location>
</feature>
<feature type="transmembrane region" description="Helical" evidence="9">
    <location>
        <begin position="1049"/>
        <end position="1073"/>
    </location>
</feature>
<evidence type="ECO:0000256" key="9">
    <source>
        <dbReference type="SAM" id="Phobius"/>
    </source>
</evidence>
<accession>A0A8S1FCQ1</accession>
<feature type="transmembrane region" description="Helical" evidence="9">
    <location>
        <begin position="1197"/>
        <end position="1218"/>
    </location>
</feature>
<feature type="transmembrane region" description="Helical" evidence="9">
    <location>
        <begin position="1094"/>
        <end position="1116"/>
    </location>
</feature>
<evidence type="ECO:0000313" key="11">
    <source>
        <dbReference type="Proteomes" id="UP000494206"/>
    </source>
</evidence>
<evidence type="ECO:0000256" key="2">
    <source>
        <dbReference type="ARBA" id="ARBA00022448"/>
    </source>
</evidence>
<feature type="transmembrane region" description="Helical" evidence="9">
    <location>
        <begin position="220"/>
        <end position="238"/>
    </location>
</feature>
<dbReference type="PRINTS" id="PR00176">
    <property type="entry name" value="NANEUSMPORT"/>
</dbReference>
<feature type="binding site" evidence="7">
    <location>
        <position position="963"/>
    </location>
    <ligand>
        <name>Na(+)</name>
        <dbReference type="ChEBI" id="CHEBI:29101"/>
        <label>1</label>
    </ligand>
</feature>
<comment type="subcellular location">
    <subcellularLocation>
        <location evidence="1">Membrane</location>
        <topology evidence="1">Multi-pass membrane protein</topology>
    </subcellularLocation>
</comment>
<evidence type="ECO:0000256" key="3">
    <source>
        <dbReference type="ARBA" id="ARBA00022692"/>
    </source>
</evidence>
<feature type="disulfide bond" evidence="8">
    <location>
        <begin position="825"/>
        <end position="834"/>
    </location>
</feature>
<evidence type="ECO:0000256" key="4">
    <source>
        <dbReference type="ARBA" id="ARBA00022847"/>
    </source>
</evidence>
<dbReference type="PROSITE" id="PS50267">
    <property type="entry name" value="NA_NEUROTRAN_SYMP_3"/>
    <property type="match status" value="2"/>
</dbReference>
<evidence type="ECO:0000256" key="7">
    <source>
        <dbReference type="PIRSR" id="PIRSR600175-1"/>
    </source>
</evidence>
<dbReference type="GO" id="GO:0043005">
    <property type="term" value="C:neuron projection"/>
    <property type="evidence" value="ECO:0007669"/>
    <property type="project" value="TreeGrafter"/>
</dbReference>
<evidence type="ECO:0000256" key="8">
    <source>
        <dbReference type="PIRSR" id="PIRSR600175-2"/>
    </source>
</evidence>
<dbReference type="InterPro" id="IPR037272">
    <property type="entry name" value="SNS_sf"/>
</dbReference>
<dbReference type="GO" id="GO:0005886">
    <property type="term" value="C:plasma membrane"/>
    <property type="evidence" value="ECO:0007669"/>
    <property type="project" value="TreeGrafter"/>
</dbReference>
<keyword evidence="4" id="KW-0769">Symport</keyword>
<feature type="transmembrane region" description="Helical" evidence="9">
    <location>
        <begin position="956"/>
        <end position="978"/>
    </location>
</feature>
<feature type="transmembrane region" description="Helical" evidence="9">
    <location>
        <begin position="502"/>
        <end position="520"/>
    </location>
</feature>
<feature type="transmembrane region" description="Helical" evidence="9">
    <location>
        <begin position="1168"/>
        <end position="1191"/>
    </location>
</feature>
<feature type="transmembrane region" description="Helical" evidence="9">
    <location>
        <begin position="735"/>
        <end position="756"/>
    </location>
</feature>
<dbReference type="SUPFAM" id="SSF161070">
    <property type="entry name" value="SNF-like"/>
    <property type="match status" value="2"/>
</dbReference>
<keyword evidence="5 9" id="KW-1133">Transmembrane helix</keyword>
<organism evidence="10 11">
    <name type="scientific">Caenorhabditis bovis</name>
    <dbReference type="NCBI Taxonomy" id="2654633"/>
    <lineage>
        <taxon>Eukaryota</taxon>
        <taxon>Metazoa</taxon>
        <taxon>Ecdysozoa</taxon>
        <taxon>Nematoda</taxon>
        <taxon>Chromadorea</taxon>
        <taxon>Rhabditida</taxon>
        <taxon>Rhabditina</taxon>
        <taxon>Rhabditomorpha</taxon>
        <taxon>Rhabditoidea</taxon>
        <taxon>Rhabditidae</taxon>
        <taxon>Peloderinae</taxon>
        <taxon>Caenorhabditis</taxon>
    </lineage>
</organism>
<feature type="transmembrane region" description="Helical" evidence="9">
    <location>
        <begin position="903"/>
        <end position="923"/>
    </location>
</feature>
<keyword evidence="6 9" id="KW-0472">Membrane</keyword>
<feature type="transmembrane region" description="Helical" evidence="9">
    <location>
        <begin position="369"/>
        <end position="393"/>
    </location>
</feature>
<protein>
    <submittedName>
        <fullName evidence="10">Uncharacterized protein</fullName>
    </submittedName>
</protein>
<feature type="binding site" evidence="7">
    <location>
        <position position="723"/>
    </location>
    <ligand>
        <name>Na(+)</name>
        <dbReference type="ChEBI" id="CHEBI:29101"/>
        <label>1</label>
    </ligand>
</feature>
<keyword evidence="2" id="KW-0813">Transport</keyword>
<feature type="transmembrane region" description="Helical" evidence="9">
    <location>
        <begin position="305"/>
        <end position="330"/>
    </location>
</feature>
<dbReference type="OrthoDB" id="6581954at2759"/>
<dbReference type="PANTHER" id="PTHR11616">
    <property type="entry name" value="SODIUM/CHLORIDE DEPENDENT TRANSPORTER"/>
    <property type="match status" value="1"/>
</dbReference>
<feature type="transmembrane region" description="Helical" evidence="9">
    <location>
        <begin position="414"/>
        <end position="439"/>
    </location>
</feature>
<gene>
    <name evidence="10" type="ORF">CBOVIS_LOCUS11652</name>
</gene>
<keyword evidence="8" id="KW-1015">Disulfide bond</keyword>
<feature type="transmembrane region" description="Helical" evidence="9">
    <location>
        <begin position="710"/>
        <end position="729"/>
    </location>
</feature>
<feature type="transmembrane region" description="Helical" evidence="9">
    <location>
        <begin position="445"/>
        <end position="465"/>
    </location>
</feature>
<feature type="transmembrane region" description="Helical" evidence="9">
    <location>
        <begin position="66"/>
        <end position="86"/>
    </location>
</feature>
<evidence type="ECO:0000256" key="5">
    <source>
        <dbReference type="ARBA" id="ARBA00022989"/>
    </source>
</evidence>
<sequence length="1295" mass="148459">MFSELELRERKRKKEIQNKRKCEQLSKASPRVIWESKLDYVLTVISLTIGIGNIITFPAKCYKHGGFTFLFVYLLLLLTFGVPFLYLELIMGQYHRCTPTILFRRSAPALQGAGWISLISAVFTTIPYMLEVAFVFKTMFVFSAIGHEDKVWTNCNNSWNSDLCYLYNDQIDGVKYHEHSDCRFTKLSSINDIKSIQPNFQFQIVAIQQRTESFMEFGSVNSNTLLVVTFLWVIVALIHNRGIAYLGSFAAISVIITYLIIPTLLFRAFGLIWIDALTQVTFSLGLGFGGHVTLSSFSQPKQNTFGVVCLNVFLDTLLSLVAATTVFCALGHTAHALGTSDIFDLVPTSETMRVSFFAFPIVIEQMPDIWFWSVMFYSSVGIIGFSTITIMILSISVPIADVLNIPTKSYKHDLIALGLIFITWLINIFFSMGSGIYWITMFSDISHFCQGISIFTNSVILGYFYGADNIIDDVNILMGNAHNLFSKYFGYQSPVWYYSWKYYCPVVSLLFSVIAFVRQFPSPNDDIRYPYLYDTFQITLTTMVIMLMPLGFIYTYVTFRVYFEDFEPDKEFTFEMLFSKQKQLRSWRRISTNLLCDDKIEYSRIMQILPEMEPGDPNGTLRALYTQFFLVAQNPLFMNEKRKATEKKKKKKRKKTKLHFWSKNFDDFGDDNREIDRKEKQRKTDLLRKLKLEKLSKASPRVIWDEQIDYLLSCISFTIGIGNIVSFPARCYKHGGFTFLIAYFITMLTFGVPILYMEIIMGQYHRCTPIITFRRCAPALQGAGWLALVSSLFLTIPYMMDVALIVKSMFIYSIVGLKGKAWSKCDNHWNDEICFDPLVSKSEEALQCYYTSLYHINSTIRNVIDESSDSFMDFNEINSKTFLVVTFLWLMVALIHNRGIAKMGGFAAISVILVYLFIPTLFIRSIGLEGSELGLAKLFGNFDLESLASTSLWLDALAQVAFSLGVGFGGHVVLASFAPPKQNTFGVVMCVIFLDAFLSLVSAATMFAALGHRANHLRIENIFEVVPTTEVNRVTFYAIPIVIERMPDIWFWVVMFYLCLALIGFSTICLIVLAISVPITDSLNIPTKSYKHDVIALIAVLCLWLTNTLMSLKSGIYWMSMFNDISHFSQGFTILIMVIIMSCYYGADNIMDDLKILMGKPKNVFSRYFGFASPIWQFLWKFYCPVIAFTIQIMLTIGIICLLPLGFLYSYVSFLVYFQDYEPSKIFTWDVLFLKQKQLRSWRRISGKMLEDDAHAFEEIMRILPDREPDDPDGILKALYKQFFYMAQSLVSFCL</sequence>
<dbReference type="Pfam" id="PF00209">
    <property type="entry name" value="SNF"/>
    <property type="match status" value="3"/>
</dbReference>
<feature type="transmembrane region" description="Helical" evidence="9">
    <location>
        <begin position="540"/>
        <end position="563"/>
    </location>
</feature>
<feature type="transmembrane region" description="Helical" evidence="9">
    <location>
        <begin position="112"/>
        <end position="130"/>
    </location>
</feature>
<feature type="transmembrane region" description="Helical" evidence="9">
    <location>
        <begin position="244"/>
        <end position="265"/>
    </location>
</feature>
<feature type="transmembrane region" description="Helical" evidence="9">
    <location>
        <begin position="777"/>
        <end position="800"/>
    </location>
</feature>
<evidence type="ECO:0000313" key="10">
    <source>
        <dbReference type="EMBL" id="CAB3410088.1"/>
    </source>
</evidence>
<feature type="transmembrane region" description="Helical" evidence="9">
    <location>
        <begin position="877"/>
        <end position="896"/>
    </location>
</feature>
<dbReference type="EMBL" id="CADEPM010000009">
    <property type="protein sequence ID" value="CAB3410088.1"/>
    <property type="molecule type" value="Genomic_DNA"/>
</dbReference>